<dbReference type="PROSITE" id="PS00972">
    <property type="entry name" value="USP_1"/>
    <property type="match status" value="1"/>
</dbReference>
<evidence type="ECO:0000313" key="16">
    <source>
        <dbReference type="EMBL" id="CAD8047153.1"/>
    </source>
</evidence>
<evidence type="ECO:0000256" key="6">
    <source>
        <dbReference type="ARBA" id="ARBA00022771"/>
    </source>
</evidence>
<dbReference type="PROSITE" id="PS50235">
    <property type="entry name" value="USP_3"/>
    <property type="match status" value="1"/>
</dbReference>
<protein>
    <recommendedName>
        <fullName evidence="3">ubiquitinyl hydrolase 1</fullName>
        <ecNumber evidence="3">3.4.19.12</ecNumber>
    </recommendedName>
</protein>
<name>A0A8S1JX87_9CILI</name>
<reference evidence="16" key="1">
    <citation type="submission" date="2021-01" db="EMBL/GenBank/DDBJ databases">
        <authorList>
            <consortium name="Genoscope - CEA"/>
            <person name="William W."/>
        </authorList>
    </citation>
    <scope>NUCLEOTIDE SEQUENCE</scope>
</reference>
<evidence type="ECO:0000256" key="4">
    <source>
        <dbReference type="ARBA" id="ARBA00022670"/>
    </source>
</evidence>
<keyword evidence="12" id="KW-0175">Coiled coil</keyword>
<dbReference type="GO" id="GO:0016579">
    <property type="term" value="P:protein deubiquitination"/>
    <property type="evidence" value="ECO:0007669"/>
    <property type="project" value="InterPro"/>
</dbReference>
<evidence type="ECO:0000256" key="12">
    <source>
        <dbReference type="SAM" id="Coils"/>
    </source>
</evidence>
<proteinExistence type="inferred from homology"/>
<dbReference type="EC" id="3.4.19.12" evidence="3"/>
<dbReference type="InterPro" id="IPR025252">
    <property type="entry name" value="DUF4200"/>
</dbReference>
<keyword evidence="5" id="KW-0479">Metal-binding</keyword>
<feature type="coiled-coil region" evidence="12">
    <location>
        <begin position="384"/>
        <end position="446"/>
    </location>
</feature>
<dbReference type="EMBL" id="CAJJDN010000002">
    <property type="protein sequence ID" value="CAD8047153.1"/>
    <property type="molecule type" value="Genomic_DNA"/>
</dbReference>
<organism evidence="16 17">
    <name type="scientific">Paramecium sonneborni</name>
    <dbReference type="NCBI Taxonomy" id="65129"/>
    <lineage>
        <taxon>Eukaryota</taxon>
        <taxon>Sar</taxon>
        <taxon>Alveolata</taxon>
        <taxon>Ciliophora</taxon>
        <taxon>Intramacronucleata</taxon>
        <taxon>Oligohymenophorea</taxon>
        <taxon>Peniculida</taxon>
        <taxon>Parameciidae</taxon>
        <taxon>Paramecium</taxon>
    </lineage>
</organism>
<evidence type="ECO:0000259" key="15">
    <source>
        <dbReference type="PROSITE" id="PS51283"/>
    </source>
</evidence>
<dbReference type="InterPro" id="IPR028889">
    <property type="entry name" value="USP"/>
</dbReference>
<comment type="similarity">
    <text evidence="2">Belongs to the peptidase C19 family.</text>
</comment>
<evidence type="ECO:0000256" key="11">
    <source>
        <dbReference type="PROSITE-ProRule" id="PRU00134"/>
    </source>
</evidence>
<keyword evidence="7" id="KW-0833">Ubl conjugation pathway</keyword>
<dbReference type="GO" id="GO:0008270">
    <property type="term" value="F:zinc ion binding"/>
    <property type="evidence" value="ECO:0007669"/>
    <property type="project" value="UniProtKB-KW"/>
</dbReference>
<feature type="coiled-coil region" evidence="12">
    <location>
        <begin position="129"/>
        <end position="202"/>
    </location>
</feature>
<comment type="catalytic activity">
    <reaction evidence="1">
        <text>Thiol-dependent hydrolysis of ester, thioester, amide, peptide and isopeptide bonds formed by the C-terminal Gly of ubiquitin (a 76-residue protein attached to proteins as an intracellular targeting signal).</text>
        <dbReference type="EC" id="3.4.19.12"/>
    </reaction>
</comment>
<dbReference type="InterPro" id="IPR050185">
    <property type="entry name" value="Ub_carboxyl-term_hydrolase"/>
</dbReference>
<keyword evidence="10" id="KW-0862">Zinc</keyword>
<evidence type="ECO:0000259" key="13">
    <source>
        <dbReference type="PROSITE" id="PS50235"/>
    </source>
</evidence>
<dbReference type="PROSITE" id="PS51283">
    <property type="entry name" value="DUSP"/>
    <property type="match status" value="1"/>
</dbReference>
<dbReference type="InterPro" id="IPR018200">
    <property type="entry name" value="USP_CS"/>
</dbReference>
<dbReference type="PROSITE" id="PS50865">
    <property type="entry name" value="ZF_MYND_2"/>
    <property type="match status" value="1"/>
</dbReference>
<gene>
    <name evidence="16" type="ORF">PSON_ATCC_30995.1.T0020250</name>
</gene>
<keyword evidence="4" id="KW-0645">Protease</keyword>
<feature type="coiled-coil region" evidence="12">
    <location>
        <begin position="300"/>
        <end position="338"/>
    </location>
</feature>
<evidence type="ECO:0000256" key="8">
    <source>
        <dbReference type="ARBA" id="ARBA00022801"/>
    </source>
</evidence>
<dbReference type="InterPro" id="IPR001394">
    <property type="entry name" value="Peptidase_C19_UCH"/>
</dbReference>
<dbReference type="Pfam" id="PF06337">
    <property type="entry name" value="DUSP"/>
    <property type="match status" value="1"/>
</dbReference>
<keyword evidence="9" id="KW-0788">Thiol protease</keyword>
<sequence>MLPQLPKIQDRSFQYGDNPFYVPDEYEIFKLKEKSKLARSEERIKFSKLKIEDKSKKQKGFFTVRTIDRLGSEETSFDREEQDKINIVEAANSALKNRVRLREPMHQFLEKKKEMLLFSMLIDQKREMIDEYEKQARFHRKGLEQSEQLIDDDIEMFNKFLEANNNSSRDAIKEAENETRLKQEKTNEIKVLQEHRTELMTKNQQKVDNLEDIIKYKNFLDRITPKEFKKQISKKQNKNKNKNNLQENKISSDLQKILDDSDDEFDSYFKDPNQLFDIFQQLEERNLFLIANTKEREQMVEELRSKVDLKKKQLEDKKQNAIQNKLELEKQIITVNDQIKTLKSIKSDNEGFESLRNLEQMISRMYKTDLNPEPRKDMSGLEMLRETERKLEQYILEIKRYRQIAPDLVLEKEKGCIRLKKDKMKQEKQEQDLIEMQKKQQEQQKEIVIQKRNGRPIMIRSWPPKEEKEEQIVTEISEEEKERLKMICPQYLLDSINNCNERVIKRAYERLEGKQNLVEVCQQLKQSLRTQLSLHSVQEKKTDNISSLALLLLALCSYKLNDFNLSHLISYFGCSQEIPSQDSQEFDQVEWRKLELEWISIQSLQKLNQLQECILKIETVQKQIQNSKNRKTWAQLEIILEQKKSYLQDYVDNKQRIFQMYNDQEKAALAKKLQSLLLKQEQDRYFEQEGYPAYLINSQWIARFSLFTKYYELTRENPDQLKQFIAKKNNSMEDETFVEIFKQYCNHQTYEELERISNQTQNSGEIQICPIFNDDLIDLYTQFERDPLKAKNYSNYALNKSIRENQNFIFVSSQIWRFFYGLFGGIEIKRIILCRSRHAVETHLFQVKCQLFPQQQQRIINLQFNGNERLEDLINKVNRITNQKIRNIWKISKEINQDELMKNQSVVGTKLSRDNILEQAEIGPEEILLLEFEQDQYRLEKKENLQTILIPNKCMSCGSQESQLYLCECRSVKYCNETCQVNDLKNHQEACKKIMEKDSLINQLAKKHRVRPPAKIVKNSAKGICGLTNLGNTCFMNSSLQCLSNVTELTEYMIYNTYLQDLNEKNPLGTGGRLACNYAELLKELYESTSTSVAPWNVKKIIGQQAPQFNGYSQQDSQELLSYLLDGLHEDLNRIKKKPYIPDVEYKGQSDQEFADIYWENHKKRNDSKIIDLFTGQFKSRVECPECSFVSITFDPFVTISLPIPSKEYIQFQFYLIFRDSNQTPLKIQQTLQSTQTAGEIIEIISKIKNIKSEYLKFYSLQDSAIIDNGISSDQTIKQIKESQATTFLYEEFDEKIDKPISKYDPKIKSPFYQVLCNVRKLEENRLNQQNYRISFTRICYVDSHTTYQELHLIIYQIFRTHIIQVGDLTLNFNLNKDFEQFLKNIKKFIYKDQIEEYQELLKLKENIYQLQDDSNKPLPFTDKQIDITGKSIILNVQFKLRAELLKLNKCVDAEFTLQVPNQSLQQAITLNDCLSQFCQEEVLGAGNEWYCSKCKKHQKAKKQMQIYKAPQIMILHLKRFRSTRVTQFYGTYSVGGVSKIVQHVDFPVENFNIQPFILEKESQQPYVYDLFAVSNHYGGMGGGHYTAYAKNPMYNAWFDFNDSQVKELRSNPVTDAAYVLFYRRRKVK</sequence>
<accession>A0A8S1JX87</accession>
<dbReference type="OrthoDB" id="292964at2759"/>
<evidence type="ECO:0000256" key="9">
    <source>
        <dbReference type="ARBA" id="ARBA00022807"/>
    </source>
</evidence>
<evidence type="ECO:0000256" key="3">
    <source>
        <dbReference type="ARBA" id="ARBA00012759"/>
    </source>
</evidence>
<feature type="domain" description="DUSP" evidence="15">
    <location>
        <begin position="665"/>
        <end position="833"/>
    </location>
</feature>
<evidence type="ECO:0000256" key="10">
    <source>
        <dbReference type="ARBA" id="ARBA00022833"/>
    </source>
</evidence>
<comment type="caution">
    <text evidence="16">The sequence shown here is derived from an EMBL/GenBank/DDBJ whole genome shotgun (WGS) entry which is preliminary data.</text>
</comment>
<keyword evidence="6 11" id="KW-0863">Zinc-finger</keyword>
<feature type="domain" description="MYND-type" evidence="14">
    <location>
        <begin position="954"/>
        <end position="991"/>
    </location>
</feature>
<evidence type="ECO:0000256" key="2">
    <source>
        <dbReference type="ARBA" id="ARBA00009085"/>
    </source>
</evidence>
<keyword evidence="17" id="KW-1185">Reference proteome</keyword>
<dbReference type="Pfam" id="PF01753">
    <property type="entry name" value="zf-MYND"/>
    <property type="match status" value="1"/>
</dbReference>
<dbReference type="PROSITE" id="PS00973">
    <property type="entry name" value="USP_2"/>
    <property type="match status" value="1"/>
</dbReference>
<feature type="domain" description="USP" evidence="13">
    <location>
        <begin position="1025"/>
        <end position="1626"/>
    </location>
</feature>
<evidence type="ECO:0000256" key="1">
    <source>
        <dbReference type="ARBA" id="ARBA00000707"/>
    </source>
</evidence>
<dbReference type="Pfam" id="PF00443">
    <property type="entry name" value="UCH"/>
    <property type="match status" value="1"/>
</dbReference>
<evidence type="ECO:0000313" key="17">
    <source>
        <dbReference type="Proteomes" id="UP000692954"/>
    </source>
</evidence>
<dbReference type="PANTHER" id="PTHR21646:SF24">
    <property type="entry name" value="UBIQUITIN CARBOXYL-TERMINAL HYDROLASE"/>
    <property type="match status" value="1"/>
</dbReference>
<dbReference type="GO" id="GO:0004843">
    <property type="term" value="F:cysteine-type deubiquitinase activity"/>
    <property type="evidence" value="ECO:0007669"/>
    <property type="project" value="UniProtKB-EC"/>
</dbReference>
<keyword evidence="8" id="KW-0378">Hydrolase</keyword>
<dbReference type="InterPro" id="IPR006615">
    <property type="entry name" value="Pept_C19_DUSP"/>
</dbReference>
<dbReference type="GO" id="GO:0006508">
    <property type="term" value="P:proteolysis"/>
    <property type="evidence" value="ECO:0007669"/>
    <property type="project" value="UniProtKB-KW"/>
</dbReference>
<evidence type="ECO:0000256" key="5">
    <source>
        <dbReference type="ARBA" id="ARBA00022723"/>
    </source>
</evidence>
<dbReference type="Proteomes" id="UP000692954">
    <property type="component" value="Unassembled WGS sequence"/>
</dbReference>
<dbReference type="PROSITE" id="PS01360">
    <property type="entry name" value="ZF_MYND_1"/>
    <property type="match status" value="1"/>
</dbReference>
<dbReference type="PANTHER" id="PTHR21646">
    <property type="entry name" value="UBIQUITIN CARBOXYL-TERMINAL HYDROLASE"/>
    <property type="match status" value="1"/>
</dbReference>
<dbReference type="InterPro" id="IPR002893">
    <property type="entry name" value="Znf_MYND"/>
</dbReference>
<evidence type="ECO:0000259" key="14">
    <source>
        <dbReference type="PROSITE" id="PS50865"/>
    </source>
</evidence>
<evidence type="ECO:0000256" key="7">
    <source>
        <dbReference type="ARBA" id="ARBA00022786"/>
    </source>
</evidence>
<dbReference type="Pfam" id="PF13863">
    <property type="entry name" value="DUF4200"/>
    <property type="match status" value="1"/>
</dbReference>